<dbReference type="EMBL" id="MCFL01000013">
    <property type="protein sequence ID" value="ORZ37178.1"/>
    <property type="molecule type" value="Genomic_DNA"/>
</dbReference>
<evidence type="ECO:0000256" key="1">
    <source>
        <dbReference type="SAM" id="MobiDB-lite"/>
    </source>
</evidence>
<feature type="compositionally biased region" description="Low complexity" evidence="1">
    <location>
        <begin position="140"/>
        <end position="154"/>
    </location>
</feature>
<protein>
    <submittedName>
        <fullName evidence="2">Uncharacterized protein</fullName>
    </submittedName>
</protein>
<dbReference type="Proteomes" id="UP000193411">
    <property type="component" value="Unassembled WGS sequence"/>
</dbReference>
<dbReference type="AlphaFoldDB" id="A0A1Y2HRE5"/>
<reference evidence="2 3" key="1">
    <citation type="submission" date="2016-07" db="EMBL/GenBank/DDBJ databases">
        <title>Pervasive Adenine N6-methylation of Active Genes in Fungi.</title>
        <authorList>
            <consortium name="DOE Joint Genome Institute"/>
            <person name="Mondo S.J."/>
            <person name="Dannebaum R.O."/>
            <person name="Kuo R.C."/>
            <person name="Labutti K."/>
            <person name="Haridas S."/>
            <person name="Kuo A."/>
            <person name="Salamov A."/>
            <person name="Ahrendt S.R."/>
            <person name="Lipzen A."/>
            <person name="Sullivan W."/>
            <person name="Andreopoulos W.B."/>
            <person name="Clum A."/>
            <person name="Lindquist E."/>
            <person name="Daum C."/>
            <person name="Ramamoorthy G.K."/>
            <person name="Gryganskyi A."/>
            <person name="Culley D."/>
            <person name="Magnuson J.K."/>
            <person name="James T.Y."/>
            <person name="O'Malley M.A."/>
            <person name="Stajich J.E."/>
            <person name="Spatafora J.W."/>
            <person name="Visel A."/>
            <person name="Grigoriev I.V."/>
        </authorList>
    </citation>
    <scope>NUCLEOTIDE SEQUENCE [LARGE SCALE GENOMIC DNA]</scope>
    <source>
        <strain evidence="2 3">PL171</strain>
    </source>
</reference>
<sequence>MFQDLTTSSPPPSHTHTHSSTSSRPSACLPRLCHPLALSSLPIRSSRSLLPAQPRPHGQSPPYRLNRRHPLPLIPLTLPAPPSRIHSFPIPIPNPVQAQPLTISVPGRSSSLYSRQSVISTASSAHMESVQHMRDYSHVSSGSGSSSGSSSTTGMQYGPRRSSLMYSGSRPMSAGGEVEQGQVPRVGPRSSSLSAAHSDSGMYFEANGSGVQQQSQGRREVRSSSHGEQIDGFVDCQMWLGLLPVRRACQATR</sequence>
<accession>A0A1Y2HRE5</accession>
<feature type="compositionally biased region" description="Low complexity" evidence="1">
    <location>
        <begin position="190"/>
        <end position="200"/>
    </location>
</feature>
<comment type="caution">
    <text evidence="2">The sequence shown here is derived from an EMBL/GenBank/DDBJ whole genome shotgun (WGS) entry which is preliminary data.</text>
</comment>
<organism evidence="2 3">
    <name type="scientific">Catenaria anguillulae PL171</name>
    <dbReference type="NCBI Taxonomy" id="765915"/>
    <lineage>
        <taxon>Eukaryota</taxon>
        <taxon>Fungi</taxon>
        <taxon>Fungi incertae sedis</taxon>
        <taxon>Blastocladiomycota</taxon>
        <taxon>Blastocladiomycetes</taxon>
        <taxon>Blastocladiales</taxon>
        <taxon>Catenariaceae</taxon>
        <taxon>Catenaria</taxon>
    </lineage>
</organism>
<feature type="region of interest" description="Disordered" evidence="1">
    <location>
        <begin position="47"/>
        <end position="66"/>
    </location>
</feature>
<gene>
    <name evidence="2" type="ORF">BCR44DRAFT_1041266</name>
</gene>
<proteinExistence type="predicted"/>
<feature type="compositionally biased region" description="Basic and acidic residues" evidence="1">
    <location>
        <begin position="217"/>
        <end position="227"/>
    </location>
</feature>
<evidence type="ECO:0000313" key="3">
    <source>
        <dbReference type="Proteomes" id="UP000193411"/>
    </source>
</evidence>
<feature type="region of interest" description="Disordered" evidence="1">
    <location>
        <begin position="135"/>
        <end position="227"/>
    </location>
</feature>
<name>A0A1Y2HRE5_9FUNG</name>
<feature type="region of interest" description="Disordered" evidence="1">
    <location>
        <begin position="1"/>
        <end position="26"/>
    </location>
</feature>
<evidence type="ECO:0000313" key="2">
    <source>
        <dbReference type="EMBL" id="ORZ37178.1"/>
    </source>
</evidence>
<keyword evidence="3" id="KW-1185">Reference proteome</keyword>